<comment type="caution">
    <text evidence="2">The sequence shown here is derived from an EMBL/GenBank/DDBJ whole genome shotgun (WGS) entry which is preliminary data.</text>
</comment>
<evidence type="ECO:0000313" key="2">
    <source>
        <dbReference type="EMBL" id="CAJ1396168.1"/>
    </source>
</evidence>
<evidence type="ECO:0000313" key="3">
    <source>
        <dbReference type="Proteomes" id="UP001178507"/>
    </source>
</evidence>
<name>A0AA36IY77_9DINO</name>
<dbReference type="AlphaFoldDB" id="A0AA36IY77"/>
<accession>A0AA36IY77</accession>
<sequence length="244" mass="27576">MLSVRCAAPRALGARGFAKYTRKGIWARGDYGLYTMDDPRIFRPPPPRQYPYHKQRKWSKPYYCVRNSAAGPMGTALKLVVLYRKFDMAPAFYEVQRLLHDHLPGAQILAEAVDPQTGDQCLLRILRLNDGSPGRELWMPGEDDKARLRMAEEKVVKMKQALVACEQQVLRSDTVKVSEKRALEEEVKEAERSVAKSLEVLVQDVAEIFQKDLEAVVKAATDNFACRYGEPLFALSGIESSAQE</sequence>
<gene>
    <name evidence="2" type="ORF">EVOR1521_LOCUS20441</name>
</gene>
<dbReference type="EMBL" id="CAUJNA010003220">
    <property type="protein sequence ID" value="CAJ1396168.1"/>
    <property type="molecule type" value="Genomic_DNA"/>
</dbReference>
<protein>
    <submittedName>
        <fullName evidence="2">Uncharacterized protein</fullName>
    </submittedName>
</protein>
<reference evidence="2" key="1">
    <citation type="submission" date="2023-08" db="EMBL/GenBank/DDBJ databases">
        <authorList>
            <person name="Chen Y."/>
            <person name="Shah S."/>
            <person name="Dougan E. K."/>
            <person name="Thang M."/>
            <person name="Chan C."/>
        </authorList>
    </citation>
    <scope>NUCLEOTIDE SEQUENCE</scope>
</reference>
<evidence type="ECO:0000256" key="1">
    <source>
        <dbReference type="SAM" id="Coils"/>
    </source>
</evidence>
<feature type="coiled-coil region" evidence="1">
    <location>
        <begin position="148"/>
        <end position="200"/>
    </location>
</feature>
<proteinExistence type="predicted"/>
<keyword evidence="1" id="KW-0175">Coiled coil</keyword>
<dbReference type="Proteomes" id="UP001178507">
    <property type="component" value="Unassembled WGS sequence"/>
</dbReference>
<organism evidence="2 3">
    <name type="scientific">Effrenium voratum</name>
    <dbReference type="NCBI Taxonomy" id="2562239"/>
    <lineage>
        <taxon>Eukaryota</taxon>
        <taxon>Sar</taxon>
        <taxon>Alveolata</taxon>
        <taxon>Dinophyceae</taxon>
        <taxon>Suessiales</taxon>
        <taxon>Symbiodiniaceae</taxon>
        <taxon>Effrenium</taxon>
    </lineage>
</organism>
<keyword evidence="3" id="KW-1185">Reference proteome</keyword>